<evidence type="ECO:0000313" key="1">
    <source>
        <dbReference type="EMBL" id="GFT60544.1"/>
    </source>
</evidence>
<sequence>MKPCHFAARVLKEVDYLNDTFDRVSGLVQVILFYDQHVHLLTPCDFWLRGMVKDRDYASKPCDLDDLKHCIMSVIAGILSK</sequence>
<reference evidence="1" key="1">
    <citation type="submission" date="2020-08" db="EMBL/GenBank/DDBJ databases">
        <title>Multicomponent nature underlies the extraordinary mechanical properties of spider dragline silk.</title>
        <authorList>
            <person name="Kono N."/>
            <person name="Nakamura H."/>
            <person name="Mori M."/>
            <person name="Yoshida Y."/>
            <person name="Ohtoshi R."/>
            <person name="Malay A.D."/>
            <person name="Moran D.A.P."/>
            <person name="Tomita M."/>
            <person name="Numata K."/>
            <person name="Arakawa K."/>
        </authorList>
    </citation>
    <scope>NUCLEOTIDE SEQUENCE</scope>
</reference>
<proteinExistence type="predicted"/>
<gene>
    <name evidence="1" type="ORF">NPIL_658971</name>
</gene>
<organism evidence="1 2">
    <name type="scientific">Nephila pilipes</name>
    <name type="common">Giant wood spider</name>
    <name type="synonym">Nephila maculata</name>
    <dbReference type="NCBI Taxonomy" id="299642"/>
    <lineage>
        <taxon>Eukaryota</taxon>
        <taxon>Metazoa</taxon>
        <taxon>Ecdysozoa</taxon>
        <taxon>Arthropoda</taxon>
        <taxon>Chelicerata</taxon>
        <taxon>Arachnida</taxon>
        <taxon>Araneae</taxon>
        <taxon>Araneomorphae</taxon>
        <taxon>Entelegynae</taxon>
        <taxon>Araneoidea</taxon>
        <taxon>Nephilidae</taxon>
        <taxon>Nephila</taxon>
    </lineage>
</organism>
<dbReference type="AlphaFoldDB" id="A0A8X6TVC9"/>
<name>A0A8X6TVC9_NEPPI</name>
<evidence type="ECO:0000313" key="2">
    <source>
        <dbReference type="Proteomes" id="UP000887013"/>
    </source>
</evidence>
<accession>A0A8X6TVC9</accession>
<dbReference type="OrthoDB" id="6766291at2759"/>
<protein>
    <submittedName>
        <fullName evidence="1">Uncharacterized protein</fullName>
    </submittedName>
</protein>
<dbReference type="EMBL" id="BMAW01114168">
    <property type="protein sequence ID" value="GFT60544.1"/>
    <property type="molecule type" value="Genomic_DNA"/>
</dbReference>
<dbReference type="Proteomes" id="UP000887013">
    <property type="component" value="Unassembled WGS sequence"/>
</dbReference>
<keyword evidence="2" id="KW-1185">Reference proteome</keyword>
<comment type="caution">
    <text evidence="1">The sequence shown here is derived from an EMBL/GenBank/DDBJ whole genome shotgun (WGS) entry which is preliminary data.</text>
</comment>